<organism evidence="10 11">
    <name type="scientific">Actinoallomurus iriomotensis</name>
    <dbReference type="NCBI Taxonomy" id="478107"/>
    <lineage>
        <taxon>Bacteria</taxon>
        <taxon>Bacillati</taxon>
        <taxon>Actinomycetota</taxon>
        <taxon>Actinomycetes</taxon>
        <taxon>Streptosporangiales</taxon>
        <taxon>Thermomonosporaceae</taxon>
        <taxon>Actinoallomurus</taxon>
    </lineage>
</organism>
<feature type="transmembrane region" description="Helical" evidence="7">
    <location>
        <begin position="72"/>
        <end position="89"/>
    </location>
</feature>
<dbReference type="EMBL" id="BSTJ01000009">
    <property type="protein sequence ID" value="GLY78616.1"/>
    <property type="molecule type" value="Genomic_DNA"/>
</dbReference>
<feature type="domain" description="Major facilitator superfamily (MFS) profile" evidence="9">
    <location>
        <begin position="1"/>
        <end position="125"/>
    </location>
</feature>
<feature type="chain" id="PRO_5040935510" description="Major facilitator superfamily (MFS) profile domain-containing protein" evidence="8">
    <location>
        <begin position="23"/>
        <end position="163"/>
    </location>
</feature>
<feature type="signal peptide" evidence="8">
    <location>
        <begin position="1"/>
        <end position="22"/>
    </location>
</feature>
<keyword evidence="3 7" id="KW-0812">Transmembrane</keyword>
<dbReference type="AlphaFoldDB" id="A0A9W6RMH6"/>
<dbReference type="GO" id="GO:0022857">
    <property type="term" value="F:transmembrane transporter activity"/>
    <property type="evidence" value="ECO:0007669"/>
    <property type="project" value="InterPro"/>
</dbReference>
<keyword evidence="8" id="KW-0732">Signal</keyword>
<evidence type="ECO:0000256" key="8">
    <source>
        <dbReference type="SAM" id="SignalP"/>
    </source>
</evidence>
<gene>
    <name evidence="10" type="ORF">Airi01_068830</name>
</gene>
<dbReference type="InterPro" id="IPR020846">
    <property type="entry name" value="MFS_dom"/>
</dbReference>
<evidence type="ECO:0000259" key="9">
    <source>
        <dbReference type="PROSITE" id="PS50850"/>
    </source>
</evidence>
<evidence type="ECO:0000256" key="2">
    <source>
        <dbReference type="ARBA" id="ARBA00022448"/>
    </source>
</evidence>
<dbReference type="PANTHER" id="PTHR42718:SF9">
    <property type="entry name" value="MAJOR FACILITATOR SUPERFAMILY MULTIDRUG TRANSPORTER MFSC"/>
    <property type="match status" value="1"/>
</dbReference>
<keyword evidence="5 7" id="KW-0472">Membrane</keyword>
<name>A0A9W6RMH6_9ACTN</name>
<evidence type="ECO:0000313" key="10">
    <source>
        <dbReference type="EMBL" id="GLY78616.1"/>
    </source>
</evidence>
<dbReference type="PANTHER" id="PTHR42718">
    <property type="entry name" value="MAJOR FACILITATOR SUPERFAMILY MULTIDRUG TRANSPORTER MFSC"/>
    <property type="match status" value="1"/>
</dbReference>
<accession>A0A9W6RMH6</accession>
<feature type="transmembrane region" description="Helical" evidence="7">
    <location>
        <begin position="32"/>
        <end position="51"/>
    </location>
</feature>
<sequence length="163" mass="16189">MVTAGLALAAVGLLTLSTVHHATGYGTVWWRLAVVGVGFGLAMSPLTGAAVSSVNPQDSGLASGVSSTARQIGAILGVAVLGAVVRTRQSHGAPFGTGLDTAFLAAGVVTAAGAILTGLWLVRSRNGNSLANQAPEDHHGPGERPTRTLEPGERLPGHVGGSG</sequence>
<keyword evidence="4 7" id="KW-1133">Transmembrane helix</keyword>
<dbReference type="SUPFAM" id="SSF103473">
    <property type="entry name" value="MFS general substrate transporter"/>
    <property type="match status" value="1"/>
</dbReference>
<feature type="compositionally biased region" description="Basic and acidic residues" evidence="6">
    <location>
        <begin position="135"/>
        <end position="156"/>
    </location>
</feature>
<protein>
    <recommendedName>
        <fullName evidence="9">Major facilitator superfamily (MFS) profile domain-containing protein</fullName>
    </recommendedName>
</protein>
<feature type="transmembrane region" description="Helical" evidence="7">
    <location>
        <begin position="101"/>
        <end position="122"/>
    </location>
</feature>
<dbReference type="PROSITE" id="PS50850">
    <property type="entry name" value="MFS"/>
    <property type="match status" value="1"/>
</dbReference>
<evidence type="ECO:0000256" key="7">
    <source>
        <dbReference type="SAM" id="Phobius"/>
    </source>
</evidence>
<dbReference type="GO" id="GO:0005886">
    <property type="term" value="C:plasma membrane"/>
    <property type="evidence" value="ECO:0007669"/>
    <property type="project" value="UniProtKB-SubCell"/>
</dbReference>
<evidence type="ECO:0000313" key="11">
    <source>
        <dbReference type="Proteomes" id="UP001165135"/>
    </source>
</evidence>
<reference evidence="10" key="1">
    <citation type="submission" date="2023-03" db="EMBL/GenBank/DDBJ databases">
        <title>Actinoallomurus iriomotensis NBRC 103681.</title>
        <authorList>
            <person name="Ichikawa N."/>
            <person name="Sato H."/>
            <person name="Tonouchi N."/>
        </authorList>
    </citation>
    <scope>NUCLEOTIDE SEQUENCE</scope>
    <source>
        <strain evidence="10">NBRC 103681</strain>
    </source>
</reference>
<comment type="caution">
    <text evidence="10">The sequence shown here is derived from an EMBL/GenBank/DDBJ whole genome shotgun (WGS) entry which is preliminary data.</text>
</comment>
<proteinExistence type="predicted"/>
<evidence type="ECO:0000256" key="6">
    <source>
        <dbReference type="SAM" id="MobiDB-lite"/>
    </source>
</evidence>
<evidence type="ECO:0000256" key="5">
    <source>
        <dbReference type="ARBA" id="ARBA00023136"/>
    </source>
</evidence>
<dbReference type="Proteomes" id="UP001165135">
    <property type="component" value="Unassembled WGS sequence"/>
</dbReference>
<keyword evidence="2" id="KW-0813">Transport</keyword>
<evidence type="ECO:0000256" key="4">
    <source>
        <dbReference type="ARBA" id="ARBA00022989"/>
    </source>
</evidence>
<evidence type="ECO:0000256" key="3">
    <source>
        <dbReference type="ARBA" id="ARBA00022692"/>
    </source>
</evidence>
<feature type="region of interest" description="Disordered" evidence="6">
    <location>
        <begin position="130"/>
        <end position="163"/>
    </location>
</feature>
<dbReference type="InterPro" id="IPR036259">
    <property type="entry name" value="MFS_trans_sf"/>
</dbReference>
<evidence type="ECO:0000256" key="1">
    <source>
        <dbReference type="ARBA" id="ARBA00004651"/>
    </source>
</evidence>
<dbReference type="RefSeq" id="WP_432705632.1">
    <property type="nucleotide sequence ID" value="NZ_BSTJ01000009.1"/>
</dbReference>
<dbReference type="Gene3D" id="1.20.1250.20">
    <property type="entry name" value="MFS general substrate transporter like domains"/>
    <property type="match status" value="1"/>
</dbReference>
<comment type="subcellular location">
    <subcellularLocation>
        <location evidence="1">Cell membrane</location>
        <topology evidence="1">Multi-pass membrane protein</topology>
    </subcellularLocation>
</comment>